<evidence type="ECO:0008006" key="7">
    <source>
        <dbReference type="Google" id="ProtNLM"/>
    </source>
</evidence>
<evidence type="ECO:0000256" key="3">
    <source>
        <dbReference type="ARBA" id="ARBA00022525"/>
    </source>
</evidence>
<dbReference type="InterPro" id="IPR011042">
    <property type="entry name" value="6-blade_b-propeller_TolB-like"/>
</dbReference>
<dbReference type="Pfam" id="PF03022">
    <property type="entry name" value="MRJP"/>
    <property type="match status" value="1"/>
</dbReference>
<name>A0A9P0A468_BEMTA</name>
<comment type="subcellular location">
    <subcellularLocation>
        <location evidence="1">Secreted</location>
    </subcellularLocation>
</comment>
<protein>
    <recommendedName>
        <fullName evidence="7">Major royal jelly protein</fullName>
    </recommendedName>
</protein>
<dbReference type="AlphaFoldDB" id="A0A9P0A468"/>
<keyword evidence="6" id="KW-1185">Reference proteome</keyword>
<evidence type="ECO:0000256" key="4">
    <source>
        <dbReference type="SAM" id="SignalP"/>
    </source>
</evidence>
<evidence type="ECO:0000256" key="1">
    <source>
        <dbReference type="ARBA" id="ARBA00004613"/>
    </source>
</evidence>
<sequence>MTSRILTLILVSVPWATTTDIEPNLLADTLGRDPRLQVIHLYEDEFPTGIAVSASGRKFSCYPSGLDPATTYTGSNNVYQVAELTGFDTETAYPNASLSQPPGGAIARGKTPVTKGLSNYLLSVQSVVIDFDDVLWLLDTGRVIDPMTSTRLLASPGGTKLISIDLSTDDVTKTNLFPPSVAKPSSYFNDVRFDTGRRYAYITDSGEENAIVVLNLATGESYRALAGDRTVTSIFGTVPFVAGEPLYDAKTFGFITNGVDGIALSPKLDTLYYTSIAGRFLYSIPTALLRDRASDNELASAVRVLGEVGISDGLATDSNGVVYAGNAEQCGVSMFDPETGRDSKADV</sequence>
<evidence type="ECO:0000313" key="6">
    <source>
        <dbReference type="Proteomes" id="UP001152759"/>
    </source>
</evidence>
<feature type="chain" id="PRO_5040245126" description="Major royal jelly protein" evidence="4">
    <location>
        <begin position="19"/>
        <end position="347"/>
    </location>
</feature>
<dbReference type="Proteomes" id="UP001152759">
    <property type="component" value="Chromosome 10"/>
</dbReference>
<evidence type="ECO:0000256" key="2">
    <source>
        <dbReference type="ARBA" id="ARBA00009127"/>
    </source>
</evidence>
<keyword evidence="3" id="KW-0964">Secreted</keyword>
<dbReference type="EMBL" id="OU963871">
    <property type="protein sequence ID" value="CAH0383048.1"/>
    <property type="molecule type" value="Genomic_DNA"/>
</dbReference>
<proteinExistence type="inferred from homology"/>
<dbReference type="InterPro" id="IPR017996">
    <property type="entry name" value="MRJP/yellow-related"/>
</dbReference>
<keyword evidence="4" id="KW-0732">Signal</keyword>
<evidence type="ECO:0000313" key="5">
    <source>
        <dbReference type="EMBL" id="CAH0383048.1"/>
    </source>
</evidence>
<dbReference type="GO" id="GO:0005576">
    <property type="term" value="C:extracellular region"/>
    <property type="evidence" value="ECO:0007669"/>
    <property type="project" value="UniProtKB-SubCell"/>
</dbReference>
<organism evidence="5 6">
    <name type="scientific">Bemisia tabaci</name>
    <name type="common">Sweetpotato whitefly</name>
    <name type="synonym">Aleurodes tabaci</name>
    <dbReference type="NCBI Taxonomy" id="7038"/>
    <lineage>
        <taxon>Eukaryota</taxon>
        <taxon>Metazoa</taxon>
        <taxon>Ecdysozoa</taxon>
        <taxon>Arthropoda</taxon>
        <taxon>Hexapoda</taxon>
        <taxon>Insecta</taxon>
        <taxon>Pterygota</taxon>
        <taxon>Neoptera</taxon>
        <taxon>Paraneoptera</taxon>
        <taxon>Hemiptera</taxon>
        <taxon>Sternorrhyncha</taxon>
        <taxon>Aleyrodoidea</taxon>
        <taxon>Aleyrodidae</taxon>
        <taxon>Aleyrodinae</taxon>
        <taxon>Bemisia</taxon>
    </lineage>
</organism>
<dbReference type="Gene3D" id="2.120.10.30">
    <property type="entry name" value="TolB, C-terminal domain"/>
    <property type="match status" value="1"/>
</dbReference>
<dbReference type="PANTHER" id="PTHR10009">
    <property type="entry name" value="PROTEIN YELLOW-RELATED"/>
    <property type="match status" value="1"/>
</dbReference>
<accession>A0A9P0A468</accession>
<dbReference type="PANTHER" id="PTHR10009:SF18">
    <property type="entry name" value="PROTEIN YELLOW-LIKE PROTEIN"/>
    <property type="match status" value="1"/>
</dbReference>
<feature type="signal peptide" evidence="4">
    <location>
        <begin position="1"/>
        <end position="18"/>
    </location>
</feature>
<comment type="similarity">
    <text evidence="2">Belongs to the major royal jelly protein family.</text>
</comment>
<gene>
    <name evidence="5" type="ORF">BEMITA_LOCUS2528</name>
</gene>
<dbReference type="SUPFAM" id="SSF101898">
    <property type="entry name" value="NHL repeat"/>
    <property type="match status" value="1"/>
</dbReference>
<reference evidence="5" key="1">
    <citation type="submission" date="2021-12" db="EMBL/GenBank/DDBJ databases">
        <authorList>
            <person name="King R."/>
        </authorList>
    </citation>
    <scope>NUCLEOTIDE SEQUENCE</scope>
</reference>